<organism evidence="1 2">
    <name type="scientific">Bathymodiolus thermophilus thioautotrophic gill symbiont</name>
    <dbReference type="NCBI Taxonomy" id="2360"/>
    <lineage>
        <taxon>Bacteria</taxon>
        <taxon>Pseudomonadati</taxon>
        <taxon>Pseudomonadota</taxon>
        <taxon>Gammaproteobacteria</taxon>
        <taxon>sulfur-oxidizing symbionts</taxon>
    </lineage>
</organism>
<dbReference type="Proteomes" id="UP000182798">
    <property type="component" value="Unassembled WGS sequence"/>
</dbReference>
<feature type="non-terminal residue" evidence="1">
    <location>
        <position position="1"/>
    </location>
</feature>
<dbReference type="PANTHER" id="PTHR10098">
    <property type="entry name" value="RAPSYN-RELATED"/>
    <property type="match status" value="1"/>
</dbReference>
<reference evidence="2" key="1">
    <citation type="submission" date="2016-09" db="EMBL/GenBank/DDBJ databases">
        <title>Genome Sequence of Bathymodiolus thermophilus sulfur-oxidizing gill endosymbiont.</title>
        <authorList>
            <person name="Ponnudurai R."/>
            <person name="Kleiner M."/>
            <person name="Sayavedra L."/>
            <person name="Thuermer A."/>
            <person name="Felbeck H."/>
            <person name="Schlueter R."/>
            <person name="Schweder T."/>
            <person name="Markert S."/>
        </authorList>
    </citation>
    <scope>NUCLEOTIDE SEQUENCE [LARGE SCALE GENOMIC DNA]</scope>
    <source>
        <strain evidence="2">BAT/CrabSpa'14</strain>
    </source>
</reference>
<evidence type="ECO:0000313" key="1">
    <source>
        <dbReference type="EMBL" id="OJA03530.1"/>
    </source>
</evidence>
<dbReference type="SMART" id="SM00028">
    <property type="entry name" value="TPR"/>
    <property type="match status" value="6"/>
</dbReference>
<dbReference type="EMBL" id="MIQH01000528">
    <property type="protein sequence ID" value="OJA03530.1"/>
    <property type="molecule type" value="Genomic_DNA"/>
</dbReference>
<dbReference type="Gene3D" id="1.25.40.10">
    <property type="entry name" value="Tetratricopeptide repeat domain"/>
    <property type="match status" value="2"/>
</dbReference>
<comment type="caution">
    <text evidence="1">The sequence shown here is derived from an EMBL/GenBank/DDBJ whole genome shotgun (WGS) entry which is preliminary data.</text>
</comment>
<proteinExistence type="predicted"/>
<sequence length="399" mass="44198">KAGRGFAAEGSEKLIQHIGKLISLMRLPENEVLLLQSLSRLPVFAFETDTLKGWLNLDNAVTLNSLVKKSLLSKSILKDDRKSYLLHDILARAVRQVYDIQLNDQKSQQFIQEVVDTFGDYGSLKISEKLILEALLLHGQKNFDDKKGNFNVSLGLLYFYTAQYPQALPYLETSLAICQEIDDKAGEGAVLNNISQIYKAQGDYTIALTYLTDSLTICQEIGDKAGEGATLNNISQIYKAQGDYITALTYFTDSLTIFREIGNKAGESTTLNNISQIYQAQGDYTTALIYLTDSLTICQEIGNKAVEGTTLNNISQIYQAQGDYTTALIYLTDSLTICQEIGNKAGEGRALFNMGLIYYETGKKQQGLACLQSAKKIAQEIGNFELNQALNGLPLMYKI</sequence>
<protein>
    <submittedName>
        <fullName evidence="1">Uncharacterized protein</fullName>
    </submittedName>
</protein>
<dbReference type="PANTHER" id="PTHR10098:SF108">
    <property type="entry name" value="TETRATRICOPEPTIDE REPEAT PROTEIN 28"/>
    <property type="match status" value="1"/>
</dbReference>
<gene>
    <name evidence="1" type="ORF">BGC33_04465</name>
</gene>
<name>A0A1J8Q2B0_9GAMM</name>
<dbReference type="AlphaFoldDB" id="A0A1J8Q2B0"/>
<dbReference type="InterPro" id="IPR011990">
    <property type="entry name" value="TPR-like_helical_dom_sf"/>
</dbReference>
<evidence type="ECO:0000313" key="2">
    <source>
        <dbReference type="Proteomes" id="UP000182798"/>
    </source>
</evidence>
<dbReference type="InterPro" id="IPR019734">
    <property type="entry name" value="TPR_rpt"/>
</dbReference>
<accession>A0A1J8Q2B0</accession>
<dbReference type="OrthoDB" id="5620696at2"/>
<dbReference type="Pfam" id="PF13424">
    <property type="entry name" value="TPR_12"/>
    <property type="match status" value="3"/>
</dbReference>
<dbReference type="RefSeq" id="WP_143108713.1">
    <property type="nucleotide sequence ID" value="NZ_MIQH01000528.1"/>
</dbReference>
<dbReference type="SUPFAM" id="SSF48452">
    <property type="entry name" value="TPR-like"/>
    <property type="match status" value="1"/>
</dbReference>